<evidence type="ECO:0000256" key="2">
    <source>
        <dbReference type="ARBA" id="ARBA00011023"/>
    </source>
</evidence>
<feature type="region of interest" description="Disordered" evidence="11">
    <location>
        <begin position="662"/>
        <end position="687"/>
    </location>
</feature>
<evidence type="ECO:0000256" key="4">
    <source>
        <dbReference type="ARBA" id="ARBA00022448"/>
    </source>
</evidence>
<dbReference type="GO" id="GO:0000139">
    <property type="term" value="C:Golgi membrane"/>
    <property type="evidence" value="ECO:0007669"/>
    <property type="project" value="UniProtKB-SubCell"/>
</dbReference>
<dbReference type="GeneID" id="28733840"/>
<feature type="region of interest" description="Disordered" evidence="11">
    <location>
        <begin position="1"/>
        <end position="24"/>
    </location>
</feature>
<comment type="caution">
    <text evidence="14">The sequence shown here is derived from an EMBL/GenBank/DDBJ whole genome shotgun (WGS) entry which is preliminary data.</text>
</comment>
<feature type="domain" description="Conserved Oligomeric Golgi complex subunit 6 C-terminal" evidence="13">
    <location>
        <begin position="202"/>
        <end position="700"/>
    </location>
</feature>
<dbReference type="GO" id="GO:0017119">
    <property type="term" value="C:Golgi transport complex"/>
    <property type="evidence" value="ECO:0007669"/>
    <property type="project" value="UniProtKB-UniRule"/>
</dbReference>
<dbReference type="InterPro" id="IPR048368">
    <property type="entry name" value="COG6_N"/>
</dbReference>
<dbReference type="VEuPathDB" id="FungiDB:AB675_2022"/>
<dbReference type="AlphaFoldDB" id="A0A0N1H873"/>
<keyword evidence="5 10" id="KW-0653">Protein transport</keyword>
<organism evidence="14 15">
    <name type="scientific">Cyphellophora attinorum</name>
    <dbReference type="NCBI Taxonomy" id="1664694"/>
    <lineage>
        <taxon>Eukaryota</taxon>
        <taxon>Fungi</taxon>
        <taxon>Dikarya</taxon>
        <taxon>Ascomycota</taxon>
        <taxon>Pezizomycotina</taxon>
        <taxon>Eurotiomycetes</taxon>
        <taxon>Chaetothyriomycetidae</taxon>
        <taxon>Chaetothyriales</taxon>
        <taxon>Cyphellophoraceae</taxon>
        <taxon>Cyphellophora</taxon>
    </lineage>
</organism>
<evidence type="ECO:0000256" key="8">
    <source>
        <dbReference type="ARBA" id="ARBA00031348"/>
    </source>
</evidence>
<evidence type="ECO:0000313" key="15">
    <source>
        <dbReference type="Proteomes" id="UP000038010"/>
    </source>
</evidence>
<comment type="subcellular location">
    <subcellularLocation>
        <location evidence="1 10">Golgi apparatus membrane</location>
        <topology evidence="1 10">Peripheral membrane protein</topology>
    </subcellularLocation>
</comment>
<dbReference type="GO" id="GO:0006891">
    <property type="term" value="P:intra-Golgi vesicle-mediated transport"/>
    <property type="evidence" value="ECO:0007669"/>
    <property type="project" value="UniProtKB-UniRule"/>
</dbReference>
<evidence type="ECO:0000313" key="14">
    <source>
        <dbReference type="EMBL" id="KPI42984.1"/>
    </source>
</evidence>
<dbReference type="STRING" id="1664694.A0A0N1H873"/>
<dbReference type="InterPro" id="IPR048369">
    <property type="entry name" value="COG6_C"/>
</dbReference>
<dbReference type="Proteomes" id="UP000038010">
    <property type="component" value="Unassembled WGS sequence"/>
</dbReference>
<keyword evidence="4 10" id="KW-0813">Transport</keyword>
<protein>
    <recommendedName>
        <fullName evidence="3 10">Conserved oligomeric Golgi complex subunit 6</fullName>
        <shortName evidence="10">COG complex subunit 6</shortName>
    </recommendedName>
    <alternativeName>
        <fullName evidence="8 10">Component of oligomeric Golgi complex 6</fullName>
    </alternativeName>
</protein>
<dbReference type="GO" id="GO:0015031">
    <property type="term" value="P:protein transport"/>
    <property type="evidence" value="ECO:0007669"/>
    <property type="project" value="UniProtKB-KW"/>
</dbReference>
<dbReference type="PANTHER" id="PTHR21506:SF0">
    <property type="entry name" value="CONSERVED OLIGOMERIC GOLGI COMPLEX SUBUNIT 6"/>
    <property type="match status" value="1"/>
</dbReference>
<dbReference type="InterPro" id="IPR010490">
    <property type="entry name" value="COG6"/>
</dbReference>
<evidence type="ECO:0000259" key="12">
    <source>
        <dbReference type="Pfam" id="PF06419"/>
    </source>
</evidence>
<evidence type="ECO:0000256" key="3">
    <source>
        <dbReference type="ARBA" id="ARBA00020973"/>
    </source>
</evidence>
<evidence type="ECO:0000256" key="5">
    <source>
        <dbReference type="ARBA" id="ARBA00022927"/>
    </source>
</evidence>
<dbReference type="Pfam" id="PF06419">
    <property type="entry name" value="COG6_N"/>
    <property type="match status" value="1"/>
</dbReference>
<dbReference type="Pfam" id="PF20653">
    <property type="entry name" value="COG6_C"/>
    <property type="match status" value="1"/>
</dbReference>
<evidence type="ECO:0000256" key="9">
    <source>
        <dbReference type="ARBA" id="ARBA00043873"/>
    </source>
</evidence>
<comment type="subunit">
    <text evidence="10">Component of the conserved oligomeric Golgi complex.</text>
</comment>
<evidence type="ECO:0000256" key="10">
    <source>
        <dbReference type="RuleBase" id="RU365075"/>
    </source>
</evidence>
<evidence type="ECO:0000259" key="13">
    <source>
        <dbReference type="Pfam" id="PF20653"/>
    </source>
</evidence>
<keyword evidence="6 10" id="KW-0333">Golgi apparatus</keyword>
<dbReference type="OrthoDB" id="272987at2759"/>
<proteinExistence type="inferred from homology"/>
<reference evidence="14 15" key="1">
    <citation type="submission" date="2015-06" db="EMBL/GenBank/DDBJ databases">
        <title>Draft genome of the ant-associated black yeast Phialophora attae CBS 131958.</title>
        <authorList>
            <person name="Moreno L.F."/>
            <person name="Stielow B.J."/>
            <person name="de Hoog S."/>
            <person name="Vicente V.A."/>
            <person name="Weiss V.A."/>
            <person name="de Vries M."/>
            <person name="Cruz L.M."/>
            <person name="Souza E.M."/>
        </authorList>
    </citation>
    <scope>NUCLEOTIDE SEQUENCE [LARGE SCALE GENOMIC DNA]</scope>
    <source>
        <strain evidence="14 15">CBS 131958</strain>
    </source>
</reference>
<evidence type="ECO:0000256" key="11">
    <source>
        <dbReference type="SAM" id="MobiDB-lite"/>
    </source>
</evidence>
<comment type="similarity">
    <text evidence="2 10">Belongs to the COG6 family.</text>
</comment>
<evidence type="ECO:0000256" key="6">
    <source>
        <dbReference type="ARBA" id="ARBA00023034"/>
    </source>
</evidence>
<comment type="function">
    <text evidence="9">Acts as a component of the peripheral membrane COG complex that is involved in intra-Golgi protein trafficking. COG is located at the cis-Golgi, and regulates tethering of retrograde intra-Golgi vesicles and possibly a number of other membrane trafficking events.</text>
</comment>
<comment type="function">
    <text evidence="10">Acts as component of the peripheral membrane COG complex that is involved in intra-Golgi protein trafficking. COG is located at the cis-Golgi, and regulates tethering of retrograde intra-Golgi vesicles and possibly a number of other membrane trafficking events.</text>
</comment>
<keyword evidence="7 10" id="KW-0472">Membrane</keyword>
<evidence type="ECO:0000256" key="7">
    <source>
        <dbReference type="ARBA" id="ARBA00023136"/>
    </source>
</evidence>
<evidence type="ECO:0000256" key="1">
    <source>
        <dbReference type="ARBA" id="ARBA00004395"/>
    </source>
</evidence>
<dbReference type="PANTHER" id="PTHR21506">
    <property type="entry name" value="COMPONENT OF OLIGOMERIC GOLGI COMPLEX 6"/>
    <property type="match status" value="1"/>
</dbReference>
<sequence>MTASSTFVQDDRDGLLSPEGDGSSVRRANALSARISTVLSTSYADTEIRQALRLFELRQTQGGSNASYGSSDLKALAEKEVVDSNAQVVDDFGHVAAQLRRVGSLLAKLNDTCDSMRLHILAAKQESNPVLEEASTLLHRRQESSSREQLLQAFQKHFILSNEDVNLLTSSAQPLTEDFYTILTRVKRIHKDCEILLGQENQRLGLELMEQTTRHLDAAYKKLYTWLQREFKGIDLEDPHISGNIRRALRTLAERPTLFQNCLDFFAQAREVTLSESFQAALTGSGGRQAIEFSTHDPLRYVGDMLAWVHSAAVSEKEALEGLFVSDDDDVYNRLRDGRASEPWARMPAQGRPNILPQDENAIDDEQFDGRKALANLIGRNMASVCQTLRQRIDLAIRNSGNPVLTYKVYNLLLFYDNMFSKLLQSETSLNSTLQELQRSTMEMFETTVEQEISSSVASVAAEADLSAPPVLQTVLKQFTDICRSRGPQMDERELEHLFSTMLARLLDGCAEAAVRLQDLQARNVFKANYLFTLRSSLNSALSHVPYVSIPLGKVTQELSTTQETLTSSLTTTLLDESGVNALLQEADTRPDPTDRWTWFRESLPEAGLVLNDFLASGFMDAQDAFAKLSDKSLAKDIVTEAMERFCGEFDELEGMIAAADQSEGTNGPVNEGSDNDEASGQVPLRDLYPRTGSEVRALLS</sequence>
<feature type="domain" description="Conserved oligomeric complex COG6 N-terminal" evidence="12">
    <location>
        <begin position="73"/>
        <end position="171"/>
    </location>
</feature>
<dbReference type="RefSeq" id="XP_018002947.1">
    <property type="nucleotide sequence ID" value="XM_018141960.1"/>
</dbReference>
<gene>
    <name evidence="14" type="ORF">AB675_2022</name>
</gene>
<dbReference type="SMART" id="SM01087">
    <property type="entry name" value="COG6"/>
    <property type="match status" value="1"/>
</dbReference>
<accession>A0A0N1H873</accession>
<keyword evidence="15" id="KW-1185">Reference proteome</keyword>
<dbReference type="EMBL" id="LFJN01000006">
    <property type="protein sequence ID" value="KPI42984.1"/>
    <property type="molecule type" value="Genomic_DNA"/>
</dbReference>
<name>A0A0N1H873_9EURO</name>